<reference evidence="2" key="1">
    <citation type="journal article" date="2020" name="Stud. Mycol.">
        <title>101 Dothideomycetes genomes: a test case for predicting lifestyles and emergence of pathogens.</title>
        <authorList>
            <person name="Haridas S."/>
            <person name="Albert R."/>
            <person name="Binder M."/>
            <person name="Bloem J."/>
            <person name="Labutti K."/>
            <person name="Salamov A."/>
            <person name="Andreopoulos B."/>
            <person name="Baker S."/>
            <person name="Barry K."/>
            <person name="Bills G."/>
            <person name="Bluhm B."/>
            <person name="Cannon C."/>
            <person name="Castanera R."/>
            <person name="Culley D."/>
            <person name="Daum C."/>
            <person name="Ezra D."/>
            <person name="Gonzalez J."/>
            <person name="Henrissat B."/>
            <person name="Kuo A."/>
            <person name="Liang C."/>
            <person name="Lipzen A."/>
            <person name="Lutzoni F."/>
            <person name="Magnuson J."/>
            <person name="Mondo S."/>
            <person name="Nolan M."/>
            <person name="Ohm R."/>
            <person name="Pangilinan J."/>
            <person name="Park H.-J."/>
            <person name="Ramirez L."/>
            <person name="Alfaro M."/>
            <person name="Sun H."/>
            <person name="Tritt A."/>
            <person name="Yoshinaga Y."/>
            <person name="Zwiers L.-H."/>
            <person name="Turgeon B."/>
            <person name="Goodwin S."/>
            <person name="Spatafora J."/>
            <person name="Crous P."/>
            <person name="Grigoriev I."/>
        </authorList>
    </citation>
    <scope>NUCLEOTIDE SEQUENCE</scope>
    <source>
        <strain evidence="2">CBS 101060</strain>
    </source>
</reference>
<accession>A0A9P4S519</accession>
<dbReference type="Gene3D" id="1.10.10.60">
    <property type="entry name" value="Homeodomain-like"/>
    <property type="match status" value="1"/>
</dbReference>
<evidence type="ECO:0000313" key="2">
    <source>
        <dbReference type="EMBL" id="KAF2835746.1"/>
    </source>
</evidence>
<dbReference type="Pfam" id="PF05225">
    <property type="entry name" value="HTH_psq"/>
    <property type="match status" value="1"/>
</dbReference>
<dbReference type="GO" id="GO:0003677">
    <property type="term" value="F:DNA binding"/>
    <property type="evidence" value="ECO:0007669"/>
    <property type="project" value="InterPro"/>
</dbReference>
<dbReference type="EMBL" id="MU006107">
    <property type="protein sequence ID" value="KAF2835746.1"/>
    <property type="molecule type" value="Genomic_DNA"/>
</dbReference>
<dbReference type="InterPro" id="IPR007889">
    <property type="entry name" value="HTH_Psq"/>
</dbReference>
<keyword evidence="3" id="KW-1185">Reference proteome</keyword>
<dbReference type="SUPFAM" id="SSF46689">
    <property type="entry name" value="Homeodomain-like"/>
    <property type="match status" value="1"/>
</dbReference>
<protein>
    <recommendedName>
        <fullName evidence="1">HTH psq-type domain-containing protein</fullName>
    </recommendedName>
</protein>
<organism evidence="2 3">
    <name type="scientific">Patellaria atrata CBS 101060</name>
    <dbReference type="NCBI Taxonomy" id="1346257"/>
    <lineage>
        <taxon>Eukaryota</taxon>
        <taxon>Fungi</taxon>
        <taxon>Dikarya</taxon>
        <taxon>Ascomycota</taxon>
        <taxon>Pezizomycotina</taxon>
        <taxon>Dothideomycetes</taxon>
        <taxon>Dothideomycetes incertae sedis</taxon>
        <taxon>Patellariales</taxon>
        <taxon>Patellariaceae</taxon>
        <taxon>Patellaria</taxon>
    </lineage>
</organism>
<name>A0A9P4S519_9PEZI</name>
<dbReference type="InterPro" id="IPR009057">
    <property type="entry name" value="Homeodomain-like_sf"/>
</dbReference>
<evidence type="ECO:0000313" key="3">
    <source>
        <dbReference type="Proteomes" id="UP000799429"/>
    </source>
</evidence>
<evidence type="ECO:0000259" key="1">
    <source>
        <dbReference type="Pfam" id="PF05225"/>
    </source>
</evidence>
<comment type="caution">
    <text evidence="2">The sequence shown here is derived from an EMBL/GenBank/DDBJ whole genome shotgun (WGS) entry which is preliminary data.</text>
</comment>
<dbReference type="OrthoDB" id="3435302at2759"/>
<proteinExistence type="predicted"/>
<gene>
    <name evidence="2" type="ORF">M501DRAFT_997926</name>
</gene>
<feature type="domain" description="HTH psq-type" evidence="1">
    <location>
        <begin position="14"/>
        <end position="47"/>
    </location>
</feature>
<sequence>MSSQIQESKIILVIEAIQAAKNMSIRTAAKTYNVPRTTLTDRVNGRVARPEKRNARYNLTLNEEEMIIKYVLD</sequence>
<dbReference type="AlphaFoldDB" id="A0A9P4S519"/>
<dbReference type="Proteomes" id="UP000799429">
    <property type="component" value="Unassembled WGS sequence"/>
</dbReference>